<feature type="compositionally biased region" description="Polar residues" evidence="1">
    <location>
        <begin position="452"/>
        <end position="462"/>
    </location>
</feature>
<dbReference type="STRING" id="2004952.A0A2C5ZDN9"/>
<evidence type="ECO:0000313" key="2">
    <source>
        <dbReference type="EMBL" id="PHH78146.1"/>
    </source>
</evidence>
<feature type="compositionally biased region" description="Basic and acidic residues" evidence="1">
    <location>
        <begin position="72"/>
        <end position="88"/>
    </location>
</feature>
<gene>
    <name evidence="2" type="ORF">CDD80_7320</name>
</gene>
<feature type="region of interest" description="Disordered" evidence="1">
    <location>
        <begin position="848"/>
        <end position="924"/>
    </location>
</feature>
<dbReference type="AlphaFoldDB" id="A0A2C5ZDN9"/>
<dbReference type="EMBL" id="NJES01000090">
    <property type="protein sequence ID" value="PHH78146.1"/>
    <property type="molecule type" value="Genomic_DNA"/>
</dbReference>
<feature type="compositionally biased region" description="Pro residues" evidence="1">
    <location>
        <begin position="299"/>
        <end position="308"/>
    </location>
</feature>
<feature type="compositionally biased region" description="Polar residues" evidence="1">
    <location>
        <begin position="1030"/>
        <end position="1041"/>
    </location>
</feature>
<feature type="region of interest" description="Disordered" evidence="1">
    <location>
        <begin position="230"/>
        <end position="322"/>
    </location>
</feature>
<proteinExistence type="predicted"/>
<evidence type="ECO:0000256" key="1">
    <source>
        <dbReference type="SAM" id="MobiDB-lite"/>
    </source>
</evidence>
<feature type="compositionally biased region" description="Polar residues" evidence="1">
    <location>
        <begin position="106"/>
        <end position="123"/>
    </location>
</feature>
<feature type="compositionally biased region" description="Basic and acidic residues" evidence="1">
    <location>
        <begin position="576"/>
        <end position="631"/>
    </location>
</feature>
<comment type="caution">
    <text evidence="2">The sequence shown here is derived from an EMBL/GenBank/DDBJ whole genome shotgun (WGS) entry which is preliminary data.</text>
</comment>
<feature type="region of interest" description="Disordered" evidence="1">
    <location>
        <begin position="59"/>
        <end position="184"/>
    </location>
</feature>
<feature type="region of interest" description="Disordered" evidence="1">
    <location>
        <begin position="362"/>
        <end position="798"/>
    </location>
</feature>
<feature type="compositionally biased region" description="Basic and acidic residues" evidence="1">
    <location>
        <begin position="418"/>
        <end position="432"/>
    </location>
</feature>
<protein>
    <submittedName>
        <fullName evidence="2">Uncharacterized protein</fullName>
    </submittedName>
</protein>
<feature type="compositionally biased region" description="Polar residues" evidence="1">
    <location>
        <begin position="777"/>
        <end position="789"/>
    </location>
</feature>
<evidence type="ECO:0000313" key="3">
    <source>
        <dbReference type="Proteomes" id="UP000226431"/>
    </source>
</evidence>
<feature type="compositionally biased region" description="Low complexity" evidence="1">
    <location>
        <begin position="643"/>
        <end position="671"/>
    </location>
</feature>
<feature type="compositionally biased region" description="Polar residues" evidence="1">
    <location>
        <begin position="727"/>
        <end position="737"/>
    </location>
</feature>
<name>A0A2C5ZDN9_9HYPO</name>
<feature type="compositionally biased region" description="Basic and acidic residues" evidence="1">
    <location>
        <begin position="387"/>
        <end position="406"/>
    </location>
</feature>
<feature type="region of interest" description="Disordered" evidence="1">
    <location>
        <begin position="1"/>
        <end position="30"/>
    </location>
</feature>
<feature type="region of interest" description="Disordered" evidence="1">
    <location>
        <begin position="1167"/>
        <end position="1246"/>
    </location>
</feature>
<feature type="region of interest" description="Disordered" evidence="1">
    <location>
        <begin position="1007"/>
        <end position="1084"/>
    </location>
</feature>
<keyword evidence="3" id="KW-1185">Reference proteome</keyword>
<feature type="compositionally biased region" description="Polar residues" evidence="1">
    <location>
        <begin position="1064"/>
        <end position="1082"/>
    </location>
</feature>
<feature type="compositionally biased region" description="Basic residues" evidence="1">
    <location>
        <begin position="1177"/>
        <end position="1189"/>
    </location>
</feature>
<accession>A0A2C5ZDN9</accession>
<organism evidence="2 3">
    <name type="scientific">Ophiocordyceps camponoti-rufipedis</name>
    <dbReference type="NCBI Taxonomy" id="2004952"/>
    <lineage>
        <taxon>Eukaryota</taxon>
        <taxon>Fungi</taxon>
        <taxon>Dikarya</taxon>
        <taxon>Ascomycota</taxon>
        <taxon>Pezizomycotina</taxon>
        <taxon>Sordariomycetes</taxon>
        <taxon>Hypocreomycetidae</taxon>
        <taxon>Hypocreales</taxon>
        <taxon>Ophiocordycipitaceae</taxon>
        <taxon>Ophiocordyceps</taxon>
    </lineage>
</organism>
<feature type="compositionally biased region" description="Polar residues" evidence="1">
    <location>
        <begin position="59"/>
        <end position="71"/>
    </location>
</feature>
<sequence length="1246" mass="132637">MATEPPTENLADVSTYPETRPSDQPCNVALDPPAVNGSFLATVDEIANKRITSVEEQINSADVSVSGGSDTETSRAEWARQKDGDKSHGRTTSTARKPATFKAVSVNKTFLASKSSPSNTVSKTSDKPAAGTSTPPPGSVTLTASRPRLVAKTGSGARDSAPRLSSNVNGGKPAAAPDGNAVWNKNRGELQTGLAAIYSDIDAFGMHTAPEPKKLTDEELKKYGIHMASRLNEDDTQGQNKWADIDDDDDDWAPEAITWSDGTKITLPLPEEQTAATTSENGGNGSAASKVKSPEEPKSPPPVPPTVPTLPRAGGLPSGRGLVFKSASLEKPAVVPKQPLATGPPKPAWAVLPPIDRVSPASAEAGSAARGIPKEVQKTMISQPKEIAADDFSRSSWRDGMSHGNRELYNSQSGRYEPVTERRGSARLDAPPKHPALLHRPQALDQPAEPSSAFQTSRTSQDAPFARRRASSNVSGGSGTYIARLGGPKGSGPSMQSPPELVGARRMSLAGSTDGPVSPANPPTANQAPARYQPAQGWMPRPFPGPAHGNPLSPEVKAGPPVPVERPVDDVQYQEKLMRERRELARKRREEEEAREEAAKKERIQKKLEALGPPPERKSDKKESAAKDDTMRPTQIKQRKPPESSSAQSSSQPAGQERQTVSESSNSSLRETSGDTANTTTTKEDAASGSASRRLSHGQDGKRADPWAGSGPRPERFTSWVPGAPPSSRNVWGSPNNDRGLGNGTFNPDLGRVPGATVSSPQGQKGPSPIGPPNNARAPSQAQQPTHTQPPRYGGAAPDLTSKWVAAVADGDKKIRAARLAEKVSRERQMVEQGMSLEDLQPAIKDTWRPVQLPGDGTRRVVGAPEVQSHSPGPWKAAQDSKLVKGTAPASDAASSAHVGVIGPGSNSSVLPSAGSGAPPSQLRASRFFPTRDIRHEIGFQAAESFRPASPSLPPPTMEGHPAYEGDVVHPHVSLPKPQPVVKLPPSMMASQPRPAVTWAGRLTFKDGLRAPPQSQGRRDVEPAPGSWQDKFNNLFNSNKSPPFRHAGLDSVNKSVPEPPSRDAWSNTMTRTKARGGSSTSKPMAEECFEEQEMGSLPQIRLPHKVPEAAWQPAVAQTKPLPKKFAVQATVMERYCFVADVTDGGSSARIQILLPGMMEAKFTTMALSTPRGGSRSGHSRPSPRHHRSLGHGPRGSKRESSNPFGGKEQGSARSGRNGYRNRRSDSWSRPPNQVPVQPKALASSST</sequence>
<dbReference type="Proteomes" id="UP000226431">
    <property type="component" value="Unassembled WGS sequence"/>
</dbReference>
<feature type="region of interest" description="Disordered" evidence="1">
    <location>
        <begin position="334"/>
        <end position="353"/>
    </location>
</feature>
<reference evidence="2 3" key="1">
    <citation type="submission" date="2017-06" db="EMBL/GenBank/DDBJ databases">
        <title>Ant-infecting Ophiocordyceps genomes reveal a high diversity of potential behavioral manipulation genes and a possible major role for enterotoxins.</title>
        <authorList>
            <person name="De Bekker C."/>
            <person name="Evans H.C."/>
            <person name="Brachmann A."/>
            <person name="Hughes D.P."/>
        </authorList>
    </citation>
    <scope>NUCLEOTIDE SEQUENCE [LARGE SCALE GENOMIC DNA]</scope>
    <source>
        <strain evidence="2 3">Map16</strain>
    </source>
</reference>
<dbReference type="OrthoDB" id="5416983at2759"/>